<keyword evidence="2" id="KW-0472">Membrane</keyword>
<keyword evidence="1" id="KW-0378">Hydrolase</keyword>
<keyword evidence="1" id="KW-0645">Protease</keyword>
<gene>
    <name evidence="4" type="ORF">FB472_0718</name>
</gene>
<dbReference type="GO" id="GO:0030163">
    <property type="term" value="P:protein catabolic process"/>
    <property type="evidence" value="ECO:0007669"/>
    <property type="project" value="InterPro"/>
</dbReference>
<feature type="active site" evidence="1">
    <location>
        <position position="276"/>
    </location>
</feature>
<dbReference type="InterPro" id="IPR014721">
    <property type="entry name" value="Ribsml_uS5_D2-typ_fold_subgr"/>
</dbReference>
<feature type="active site" evidence="1">
    <location>
        <position position="321"/>
    </location>
</feature>
<keyword evidence="2" id="KW-1133">Transmembrane helix</keyword>
<accession>A0A8H2PXW9</accession>
<dbReference type="InterPro" id="IPR027065">
    <property type="entry name" value="Lon_Prtase"/>
</dbReference>
<keyword evidence="1" id="KW-0720">Serine protease</keyword>
<evidence type="ECO:0000313" key="5">
    <source>
        <dbReference type="Proteomes" id="UP000316560"/>
    </source>
</evidence>
<dbReference type="SUPFAM" id="SSF50156">
    <property type="entry name" value="PDZ domain-like"/>
    <property type="match status" value="1"/>
</dbReference>
<organism evidence="4 5">
    <name type="scientific">Rhodoglobus vestalii</name>
    <dbReference type="NCBI Taxonomy" id="193384"/>
    <lineage>
        <taxon>Bacteria</taxon>
        <taxon>Bacillati</taxon>
        <taxon>Actinomycetota</taxon>
        <taxon>Actinomycetes</taxon>
        <taxon>Micrococcales</taxon>
        <taxon>Microbacteriaceae</taxon>
        <taxon>Rhodoglobus</taxon>
    </lineage>
</organism>
<feature type="transmembrane region" description="Helical" evidence="2">
    <location>
        <begin position="34"/>
        <end position="53"/>
    </location>
</feature>
<evidence type="ECO:0000259" key="3">
    <source>
        <dbReference type="PROSITE" id="PS51786"/>
    </source>
</evidence>
<dbReference type="PANTHER" id="PTHR10046">
    <property type="entry name" value="ATP DEPENDENT LON PROTEASE FAMILY MEMBER"/>
    <property type="match status" value="1"/>
</dbReference>
<name>A0A8H2PXW9_9MICO</name>
<sequence length="384" mass="40134">MRLWRTPLPPCKDLVALFTDNRPEPSSWRARSGWVGWLILSVALVGTLLATLVPSPYIVEQPGPVYDTLGDVEIDGDLVPLIQIPVETTYPTKGALDMLTVNVQGNPESPLSWFEVGAAFFDPSRAIVPVEAVFPPGVTIEDSTEAGRIQMESSQQEAIAAALSNLEYEFDATLTVAETSSGGPSDGVLQAGDIIRSVNDETFGDVAGLRDEIADNGTTTAAIVIFEREGEEQTAEITPTMSEGDDPIAIIGVVVGSAYNFPVDVKIQLENVGGPSAGMMFALGIIDRLTPGAINGGEVVAGTGTITATGDVGPIGGIQQKMYGASNAGVDFFFAPIENCDEVTGNIPDDLTVYAIDDLNDALVALASIRAGLSGAGLPSCESS</sequence>
<dbReference type="EC" id="3.4.21.53" evidence="1"/>
<dbReference type="Proteomes" id="UP000316560">
    <property type="component" value="Unassembled WGS sequence"/>
</dbReference>
<evidence type="ECO:0000313" key="4">
    <source>
        <dbReference type="EMBL" id="TQO19178.1"/>
    </source>
</evidence>
<proteinExistence type="inferred from homology"/>
<feature type="domain" description="Lon proteolytic" evidence="3">
    <location>
        <begin position="270"/>
        <end position="369"/>
    </location>
</feature>
<comment type="caution">
    <text evidence="4">The sequence shown here is derived from an EMBL/GenBank/DDBJ whole genome shotgun (WGS) entry which is preliminary data.</text>
</comment>
<dbReference type="InterPro" id="IPR036034">
    <property type="entry name" value="PDZ_sf"/>
</dbReference>
<dbReference type="GO" id="GO:0006508">
    <property type="term" value="P:proteolysis"/>
    <property type="evidence" value="ECO:0007669"/>
    <property type="project" value="UniProtKB-KW"/>
</dbReference>
<dbReference type="Pfam" id="PF05362">
    <property type="entry name" value="Lon_C"/>
    <property type="match status" value="1"/>
</dbReference>
<evidence type="ECO:0000256" key="1">
    <source>
        <dbReference type="PROSITE-ProRule" id="PRU01122"/>
    </source>
</evidence>
<keyword evidence="2" id="KW-0812">Transmembrane</keyword>
<dbReference type="InterPro" id="IPR020568">
    <property type="entry name" value="Ribosomal_Su5_D2-typ_SF"/>
</dbReference>
<protein>
    <recommendedName>
        <fullName evidence="1">endopeptidase La</fullName>
        <ecNumber evidence="1">3.4.21.53</ecNumber>
    </recommendedName>
</protein>
<dbReference type="PROSITE" id="PS51786">
    <property type="entry name" value="LON_PROTEOLYTIC"/>
    <property type="match status" value="1"/>
</dbReference>
<evidence type="ECO:0000256" key="2">
    <source>
        <dbReference type="SAM" id="Phobius"/>
    </source>
</evidence>
<dbReference type="GO" id="GO:0004252">
    <property type="term" value="F:serine-type endopeptidase activity"/>
    <property type="evidence" value="ECO:0007669"/>
    <property type="project" value="UniProtKB-UniRule"/>
</dbReference>
<dbReference type="EMBL" id="VFRA01000001">
    <property type="protein sequence ID" value="TQO19178.1"/>
    <property type="molecule type" value="Genomic_DNA"/>
</dbReference>
<reference evidence="4 5" key="1">
    <citation type="submission" date="2019-06" db="EMBL/GenBank/DDBJ databases">
        <title>Sequencing the genomes of 1000 actinobacteria strains.</title>
        <authorList>
            <person name="Klenk H.-P."/>
        </authorList>
    </citation>
    <scope>NUCLEOTIDE SEQUENCE [LARGE SCALE GENOMIC DNA]</scope>
    <source>
        <strain evidence="4 5">DSM 21947</strain>
    </source>
</reference>
<dbReference type="Gene3D" id="3.30.230.10">
    <property type="match status" value="1"/>
</dbReference>
<dbReference type="SUPFAM" id="SSF54211">
    <property type="entry name" value="Ribosomal protein S5 domain 2-like"/>
    <property type="match status" value="1"/>
</dbReference>
<comment type="similarity">
    <text evidence="1">Belongs to the peptidase S16 family.</text>
</comment>
<keyword evidence="5" id="KW-1185">Reference proteome</keyword>
<dbReference type="Gene3D" id="2.30.42.10">
    <property type="match status" value="1"/>
</dbReference>
<dbReference type="GO" id="GO:0005524">
    <property type="term" value="F:ATP binding"/>
    <property type="evidence" value="ECO:0007669"/>
    <property type="project" value="InterPro"/>
</dbReference>
<dbReference type="AlphaFoldDB" id="A0A8H2PXW9"/>
<dbReference type="GO" id="GO:0004176">
    <property type="term" value="F:ATP-dependent peptidase activity"/>
    <property type="evidence" value="ECO:0007669"/>
    <property type="project" value="UniProtKB-UniRule"/>
</dbReference>
<dbReference type="InterPro" id="IPR008269">
    <property type="entry name" value="Lon_proteolytic"/>
</dbReference>
<comment type="catalytic activity">
    <reaction evidence="1">
        <text>Hydrolysis of proteins in presence of ATP.</text>
        <dbReference type="EC" id="3.4.21.53"/>
    </reaction>
</comment>